<dbReference type="EMBL" id="FZOF01000013">
    <property type="protein sequence ID" value="SNT07139.1"/>
    <property type="molecule type" value="Genomic_DNA"/>
</dbReference>
<feature type="region of interest" description="Disordered" evidence="1">
    <location>
        <begin position="1"/>
        <end position="39"/>
    </location>
</feature>
<evidence type="ECO:0000313" key="2">
    <source>
        <dbReference type="EMBL" id="SNT07139.1"/>
    </source>
</evidence>
<dbReference type="Proteomes" id="UP000198280">
    <property type="component" value="Unassembled WGS sequence"/>
</dbReference>
<dbReference type="AlphaFoldDB" id="A0A239JN03"/>
<dbReference type="RefSeq" id="WP_179279947.1">
    <property type="nucleotide sequence ID" value="NZ_FZOF01000013.1"/>
</dbReference>
<protein>
    <submittedName>
        <fullName evidence="2">Uncharacterized protein</fullName>
    </submittedName>
</protein>
<evidence type="ECO:0000313" key="3">
    <source>
        <dbReference type="Proteomes" id="UP000198280"/>
    </source>
</evidence>
<gene>
    <name evidence="2" type="ORF">SAMN05216252_113119</name>
</gene>
<name>A0A239JN03_9ACTN</name>
<keyword evidence="3" id="KW-1185">Reference proteome</keyword>
<accession>A0A239JN03</accession>
<feature type="compositionally biased region" description="Basic and acidic residues" evidence="1">
    <location>
        <begin position="18"/>
        <end position="33"/>
    </location>
</feature>
<evidence type="ECO:0000256" key="1">
    <source>
        <dbReference type="SAM" id="MobiDB-lite"/>
    </source>
</evidence>
<reference evidence="2 3" key="1">
    <citation type="submission" date="2017-06" db="EMBL/GenBank/DDBJ databases">
        <authorList>
            <person name="Kim H.J."/>
            <person name="Triplett B.A."/>
        </authorList>
    </citation>
    <scope>NUCLEOTIDE SEQUENCE [LARGE SCALE GENOMIC DNA]</scope>
    <source>
        <strain evidence="2 3">CGMCC 4.1858</strain>
    </source>
</reference>
<organism evidence="2 3">
    <name type="scientific">Actinacidiphila glaucinigra</name>
    <dbReference type="NCBI Taxonomy" id="235986"/>
    <lineage>
        <taxon>Bacteria</taxon>
        <taxon>Bacillati</taxon>
        <taxon>Actinomycetota</taxon>
        <taxon>Actinomycetes</taxon>
        <taxon>Kitasatosporales</taxon>
        <taxon>Streptomycetaceae</taxon>
        <taxon>Actinacidiphila</taxon>
    </lineage>
</organism>
<sequence>MAGAALAAPADCSGYGWDDGRGSRGHDRGDHGRGGYGHGGYGGGGYGRGGYGHGGYGGGGYGRGGHGGRGGDFSYFRFSNKSLKSAHVKARNESLAANVASPLAVAQSAAIQAINVRQ</sequence>
<proteinExistence type="predicted"/>